<dbReference type="Gene3D" id="2.40.320.10">
    <property type="entry name" value="Hypothetical Protein Pfu-838710-001"/>
    <property type="match status" value="1"/>
</dbReference>
<feature type="domain" description="CYTH" evidence="1">
    <location>
        <begin position="2"/>
        <end position="176"/>
    </location>
</feature>
<organism evidence="2 3">
    <name type="scientific">Micromonospora antibiotica</name>
    <dbReference type="NCBI Taxonomy" id="2807623"/>
    <lineage>
        <taxon>Bacteria</taxon>
        <taxon>Bacillati</taxon>
        <taxon>Actinomycetota</taxon>
        <taxon>Actinomycetes</taxon>
        <taxon>Micromonosporales</taxon>
        <taxon>Micromonosporaceae</taxon>
        <taxon>Micromonospora</taxon>
    </lineage>
</organism>
<reference evidence="2 3" key="1">
    <citation type="submission" date="2021-03" db="EMBL/GenBank/DDBJ databases">
        <authorList>
            <person name="Lee D.-H."/>
        </authorList>
    </citation>
    <scope>NUCLEOTIDE SEQUENCE [LARGE SCALE GENOMIC DNA]</scope>
    <source>
        <strain evidence="2 3">MMS20-R2-23</strain>
    </source>
</reference>
<dbReference type="InterPro" id="IPR008173">
    <property type="entry name" value="Adenylyl_cyclase_CyaB"/>
</dbReference>
<keyword evidence="3" id="KW-1185">Reference proteome</keyword>
<sequence length="182" mass="20304">MLREIEVKYRVTDPPALTRALTARGAVFSEPARQDDQAYAVNGWTYGQSKVGAAFARLRTENGRHTFCVKKPLENELACAEHETEVVEREAMHAAILAMGFYPTTRIVKTRRTARIEDMLLCLDEVDGLGSFFEIEVLVDGARSAVEVQRELDRFAHTLGVELVRSTETYDSLMRAALPVGG</sequence>
<evidence type="ECO:0000259" key="1">
    <source>
        <dbReference type="PROSITE" id="PS51707"/>
    </source>
</evidence>
<name>A0ABS3VEQ6_9ACTN</name>
<dbReference type="InterPro" id="IPR033469">
    <property type="entry name" value="CYTH-like_dom_sf"/>
</dbReference>
<dbReference type="CDD" id="cd07890">
    <property type="entry name" value="CYTH-like_AC_IV-like"/>
    <property type="match status" value="1"/>
</dbReference>
<gene>
    <name evidence="2" type="ORF">JQN83_25175</name>
</gene>
<dbReference type="Proteomes" id="UP000671399">
    <property type="component" value="Unassembled WGS sequence"/>
</dbReference>
<proteinExistence type="predicted"/>
<dbReference type="SUPFAM" id="SSF55154">
    <property type="entry name" value="CYTH-like phosphatases"/>
    <property type="match status" value="1"/>
</dbReference>
<evidence type="ECO:0000313" key="2">
    <source>
        <dbReference type="EMBL" id="MBO4164088.1"/>
    </source>
</evidence>
<dbReference type="PANTHER" id="PTHR21028:SF2">
    <property type="entry name" value="CYTH DOMAIN-CONTAINING PROTEIN"/>
    <property type="match status" value="1"/>
</dbReference>
<dbReference type="InterPro" id="IPR023577">
    <property type="entry name" value="CYTH_domain"/>
</dbReference>
<evidence type="ECO:0000313" key="3">
    <source>
        <dbReference type="Proteomes" id="UP000671399"/>
    </source>
</evidence>
<dbReference type="PANTHER" id="PTHR21028">
    <property type="entry name" value="SI:CH211-156B7.4"/>
    <property type="match status" value="1"/>
</dbReference>
<protein>
    <submittedName>
        <fullName evidence="2">CYTH domain-containing protein</fullName>
    </submittedName>
</protein>
<accession>A0ABS3VEQ6</accession>
<dbReference type="EMBL" id="JAGFWR010000020">
    <property type="protein sequence ID" value="MBO4164088.1"/>
    <property type="molecule type" value="Genomic_DNA"/>
</dbReference>
<dbReference type="PROSITE" id="PS51707">
    <property type="entry name" value="CYTH"/>
    <property type="match status" value="1"/>
</dbReference>
<dbReference type="Pfam" id="PF01928">
    <property type="entry name" value="CYTH"/>
    <property type="match status" value="1"/>
</dbReference>
<comment type="caution">
    <text evidence="2">The sequence shown here is derived from an EMBL/GenBank/DDBJ whole genome shotgun (WGS) entry which is preliminary data.</text>
</comment>